<dbReference type="SMART" id="SM00184">
    <property type="entry name" value="RING"/>
    <property type="match status" value="2"/>
</dbReference>
<keyword evidence="2" id="KW-0862">Zinc</keyword>
<dbReference type="Pfam" id="PF13639">
    <property type="entry name" value="zf-RING_2"/>
    <property type="match status" value="1"/>
</dbReference>
<accession>A0A8W8NJK1</accession>
<dbReference type="Proteomes" id="UP000005408">
    <property type="component" value="Unassembled WGS sequence"/>
</dbReference>
<dbReference type="AlphaFoldDB" id="A0A8W8NJK1"/>
<feature type="compositionally biased region" description="Basic and acidic residues" evidence="4">
    <location>
        <begin position="83"/>
        <end position="92"/>
    </location>
</feature>
<dbReference type="Gene3D" id="1.20.5.190">
    <property type="match status" value="1"/>
</dbReference>
<feature type="region of interest" description="Disordered" evidence="4">
    <location>
        <begin position="1"/>
        <end position="21"/>
    </location>
</feature>
<feature type="compositionally biased region" description="Polar residues" evidence="4">
    <location>
        <begin position="337"/>
        <end position="353"/>
    </location>
</feature>
<name>A0A8W8NJK1_MAGGI</name>
<organism evidence="6 7">
    <name type="scientific">Magallana gigas</name>
    <name type="common">Pacific oyster</name>
    <name type="synonym">Crassostrea gigas</name>
    <dbReference type="NCBI Taxonomy" id="29159"/>
    <lineage>
        <taxon>Eukaryota</taxon>
        <taxon>Metazoa</taxon>
        <taxon>Spiralia</taxon>
        <taxon>Lophotrochozoa</taxon>
        <taxon>Mollusca</taxon>
        <taxon>Bivalvia</taxon>
        <taxon>Autobranchia</taxon>
        <taxon>Pteriomorphia</taxon>
        <taxon>Ostreida</taxon>
        <taxon>Ostreoidea</taxon>
        <taxon>Ostreidae</taxon>
        <taxon>Magallana</taxon>
    </lineage>
</organism>
<reference evidence="6" key="1">
    <citation type="submission" date="2022-08" db="UniProtKB">
        <authorList>
            <consortium name="EnsemblMetazoa"/>
        </authorList>
    </citation>
    <scope>IDENTIFICATION</scope>
    <source>
        <strain evidence="6">05x7-T-G4-1.051#20</strain>
    </source>
</reference>
<dbReference type="SUPFAM" id="SSF57850">
    <property type="entry name" value="RING/U-box"/>
    <property type="match status" value="2"/>
</dbReference>
<dbReference type="InterPro" id="IPR000048">
    <property type="entry name" value="IQ_motif_EF-hand-BS"/>
</dbReference>
<sequence length="427" mass="48191">MPIMSYTKKTLQTQKHDQDGKSSTTLAAVAFQDHLVRSLNLGLGAPVRIGPRQVGLGPAAKAKQKQKKEIKSQTDTGLRRQRPKESTKKEDKEYVLDAKPAPLTLAQKLGLVEAPEQLLSENDWQNVKTKSNERDDSKLPCVICKEDFGTQEQVLLSCSHVFHRACLQAFERFTGKKTCPMCRREQYQTRVIHEGAKQHRNKCATMIQAAWRGYVVRCWYMKLRETVPPTDPKLKKKFYASRLSSITDRMLRSCDFNIDVFLTEIDENLAASRAIFRNFDATFNIMSEEQWEEVQLKAVTRQELECPICLGALVLPDQLGNGPPSSYTTQDLHHAMSSLSKQPVRPNSSQKTRGQGKDSVISKITPQNNSPAEASCCGKTGIRKTVLLSCSHVFHDTCLATFEELTCEERPVCPVCRSLYQKRVLSL</sequence>
<dbReference type="PROSITE" id="PS50096">
    <property type="entry name" value="IQ"/>
    <property type="match status" value="1"/>
</dbReference>
<dbReference type="PANTHER" id="PTHR14991:SF0">
    <property type="entry name" value="RING FINGER PROTEIN 32"/>
    <property type="match status" value="1"/>
</dbReference>
<evidence type="ECO:0000313" key="7">
    <source>
        <dbReference type="Proteomes" id="UP000005408"/>
    </source>
</evidence>
<evidence type="ECO:0000256" key="3">
    <source>
        <dbReference type="PROSITE-ProRule" id="PRU00175"/>
    </source>
</evidence>
<dbReference type="SMART" id="SM00015">
    <property type="entry name" value="IQ"/>
    <property type="match status" value="1"/>
</dbReference>
<dbReference type="InterPro" id="IPR013083">
    <property type="entry name" value="Znf_RING/FYVE/PHD"/>
</dbReference>
<evidence type="ECO:0000256" key="1">
    <source>
        <dbReference type="ARBA" id="ARBA00022771"/>
    </source>
</evidence>
<dbReference type="InterPro" id="IPR001841">
    <property type="entry name" value="Znf_RING"/>
</dbReference>
<proteinExistence type="predicted"/>
<evidence type="ECO:0000259" key="5">
    <source>
        <dbReference type="PROSITE" id="PS50089"/>
    </source>
</evidence>
<dbReference type="Pfam" id="PF00612">
    <property type="entry name" value="IQ"/>
    <property type="match status" value="1"/>
</dbReference>
<feature type="domain" description="RING-type" evidence="5">
    <location>
        <begin position="376"/>
        <end position="417"/>
    </location>
</feature>
<keyword evidence="1 3" id="KW-0479">Metal-binding</keyword>
<evidence type="ECO:0000313" key="6">
    <source>
        <dbReference type="EnsemblMetazoa" id="G5566.1:cds"/>
    </source>
</evidence>
<dbReference type="PROSITE" id="PS50089">
    <property type="entry name" value="ZF_RING_2"/>
    <property type="match status" value="2"/>
</dbReference>
<feature type="region of interest" description="Disordered" evidence="4">
    <location>
        <begin position="324"/>
        <end position="364"/>
    </location>
</feature>
<dbReference type="GO" id="GO:0008270">
    <property type="term" value="F:zinc ion binding"/>
    <property type="evidence" value="ECO:0007669"/>
    <property type="project" value="UniProtKB-KW"/>
</dbReference>
<evidence type="ECO:0000256" key="2">
    <source>
        <dbReference type="ARBA" id="ARBA00022833"/>
    </source>
</evidence>
<dbReference type="Gene3D" id="3.30.40.10">
    <property type="entry name" value="Zinc/RING finger domain, C3HC4 (zinc finger)"/>
    <property type="match status" value="2"/>
</dbReference>
<keyword evidence="1 3" id="KW-0863">Zinc-finger</keyword>
<dbReference type="CDD" id="cd23767">
    <property type="entry name" value="IQCD"/>
    <property type="match status" value="1"/>
</dbReference>
<protein>
    <recommendedName>
        <fullName evidence="5">RING-type domain-containing protein</fullName>
    </recommendedName>
</protein>
<feature type="region of interest" description="Disordered" evidence="4">
    <location>
        <begin position="47"/>
        <end position="92"/>
    </location>
</feature>
<evidence type="ECO:0000256" key="4">
    <source>
        <dbReference type="SAM" id="MobiDB-lite"/>
    </source>
</evidence>
<dbReference type="EnsemblMetazoa" id="G5566.1">
    <property type="protein sequence ID" value="G5566.1:cds"/>
    <property type="gene ID" value="G5566"/>
</dbReference>
<dbReference type="CDD" id="cd16677">
    <property type="entry name" value="RING-H2_RNF32_rpt1"/>
    <property type="match status" value="1"/>
</dbReference>
<dbReference type="PANTHER" id="PTHR14991">
    <property type="entry name" value="RING FINGER PROTEIN 32"/>
    <property type="match status" value="1"/>
</dbReference>
<dbReference type="InterPro" id="IPR042862">
    <property type="entry name" value="RNF32"/>
</dbReference>
<feature type="domain" description="RING-type" evidence="5">
    <location>
        <begin position="141"/>
        <end position="183"/>
    </location>
</feature>
<keyword evidence="7" id="KW-1185">Reference proteome</keyword>